<accession>A0A650ELQ7</accession>
<evidence type="ECO:0000313" key="2">
    <source>
        <dbReference type="EMBL" id="QGT50221.1"/>
    </source>
</evidence>
<dbReference type="GO" id="GO:0005829">
    <property type="term" value="C:cytosol"/>
    <property type="evidence" value="ECO:0007669"/>
    <property type="project" value="TreeGrafter"/>
</dbReference>
<feature type="domain" description="Amine oxidase" evidence="1">
    <location>
        <begin position="11"/>
        <end position="157"/>
    </location>
</feature>
<organism evidence="2">
    <name type="scientific">uncultured Helicobacter sp</name>
    <dbReference type="NCBI Taxonomy" id="175537"/>
    <lineage>
        <taxon>Bacteria</taxon>
        <taxon>Pseudomonadati</taxon>
        <taxon>Campylobacterota</taxon>
        <taxon>Epsilonproteobacteria</taxon>
        <taxon>Campylobacterales</taxon>
        <taxon>Helicobacteraceae</taxon>
        <taxon>Helicobacter</taxon>
        <taxon>environmental samples</taxon>
    </lineage>
</organism>
<dbReference type="Pfam" id="PF01593">
    <property type="entry name" value="Amino_oxidase"/>
    <property type="match status" value="1"/>
</dbReference>
<proteinExistence type="predicted"/>
<dbReference type="AlphaFoldDB" id="A0A650ELQ7"/>
<evidence type="ECO:0000259" key="1">
    <source>
        <dbReference type="Pfam" id="PF01593"/>
    </source>
</evidence>
<dbReference type="PANTHER" id="PTHR21197:SF0">
    <property type="entry name" value="UDP-GALACTOPYRANOSE MUTASE"/>
    <property type="match status" value="1"/>
</dbReference>
<protein>
    <recommendedName>
        <fullName evidence="1">Amine oxidase domain-containing protein</fullName>
    </recommendedName>
</protein>
<dbReference type="EMBL" id="MN577568">
    <property type="protein sequence ID" value="QGT50221.1"/>
    <property type="molecule type" value="Genomic_DNA"/>
</dbReference>
<gene>
    <name evidence="2" type="ORF">Helico6505_0530</name>
</gene>
<dbReference type="InterPro" id="IPR002937">
    <property type="entry name" value="Amino_oxidase"/>
</dbReference>
<dbReference type="SUPFAM" id="SSF51905">
    <property type="entry name" value="FAD/NAD(P)-binding domain"/>
    <property type="match status" value="1"/>
</dbReference>
<dbReference type="GO" id="GO:0016491">
    <property type="term" value="F:oxidoreductase activity"/>
    <property type="evidence" value="ECO:0007669"/>
    <property type="project" value="InterPro"/>
</dbReference>
<dbReference type="PANTHER" id="PTHR21197">
    <property type="entry name" value="UDP-GALACTOPYRANOSE MUTASE"/>
    <property type="match status" value="1"/>
</dbReference>
<sequence length="263" mass="30468">MYENMKNEILKKGGKIHLNCKVLGIKTKNKKAYSILTDKGEYQADIIVSSAPFREMVCSLDELDKDITDLASKLKFRNTILVYVEADSETKLFEDNWIYVHSPHVQTGRITNFANWTKDLQCGRKENILALEYWANDDEKLWNLSDEELINIAKKDLIDSALLKPQDIKRSFVLKLHKSYPVYERGYKENLNKIYTALDSFSHLYFIGRNGSFKYNNQDHSILMGLACADKILGKAVNLWHINTDYDYQEDSHIPESAANDKR</sequence>
<dbReference type="GO" id="GO:0008767">
    <property type="term" value="F:UDP-galactopyranose mutase activity"/>
    <property type="evidence" value="ECO:0007669"/>
    <property type="project" value="TreeGrafter"/>
</dbReference>
<reference evidence="2" key="1">
    <citation type="journal article" date="2020" name="J. ISSAAS">
        <title>Lactobacilli and other gastrointestinal microbiota of Peromyscus leucopus, reservoir host for agents of Lyme disease and other zoonoses in North America.</title>
        <authorList>
            <person name="Milovic A."/>
            <person name="Bassam K."/>
            <person name="Shao H."/>
            <person name="Chatzistamou I."/>
            <person name="Tufts D.M."/>
            <person name="Diuk-Wasser M."/>
            <person name="Barbour A.G."/>
        </authorList>
    </citation>
    <scope>NUCLEOTIDE SEQUENCE</scope>
    <source>
        <strain evidence="2">LL4</strain>
    </source>
</reference>
<name>A0A650ELQ7_9HELI</name>
<dbReference type="Gene3D" id="3.50.50.60">
    <property type="entry name" value="FAD/NAD(P)-binding domain"/>
    <property type="match status" value="1"/>
</dbReference>
<dbReference type="InterPro" id="IPR036188">
    <property type="entry name" value="FAD/NAD-bd_sf"/>
</dbReference>
<dbReference type="GO" id="GO:0050660">
    <property type="term" value="F:flavin adenine dinucleotide binding"/>
    <property type="evidence" value="ECO:0007669"/>
    <property type="project" value="TreeGrafter"/>
</dbReference>